<gene>
    <name evidence="8" type="ORF">A4D02_26640</name>
</gene>
<organism evidence="8 9">
    <name type="scientific">Niastella koreensis</name>
    <dbReference type="NCBI Taxonomy" id="354356"/>
    <lineage>
        <taxon>Bacteria</taxon>
        <taxon>Pseudomonadati</taxon>
        <taxon>Bacteroidota</taxon>
        <taxon>Chitinophagia</taxon>
        <taxon>Chitinophagales</taxon>
        <taxon>Chitinophagaceae</taxon>
        <taxon>Niastella</taxon>
    </lineage>
</organism>
<dbReference type="EMBL" id="LWBO01000007">
    <property type="protein sequence ID" value="OQP50020.1"/>
    <property type="molecule type" value="Genomic_DNA"/>
</dbReference>
<keyword evidence="5" id="KW-0998">Cell outer membrane</keyword>
<keyword evidence="4" id="KW-0472">Membrane</keyword>
<evidence type="ECO:0000313" key="8">
    <source>
        <dbReference type="EMBL" id="OQP50020.1"/>
    </source>
</evidence>
<name>A0ABX3P084_9BACT</name>
<evidence type="ECO:0000256" key="5">
    <source>
        <dbReference type="ARBA" id="ARBA00023237"/>
    </source>
</evidence>
<reference evidence="8 9" key="1">
    <citation type="submission" date="2016-04" db="EMBL/GenBank/DDBJ databases">
        <authorList>
            <person name="Chen L."/>
            <person name="Zhuang W."/>
            <person name="Wang G."/>
        </authorList>
    </citation>
    <scope>NUCLEOTIDE SEQUENCE [LARGE SCALE GENOMIC DNA]</scope>
    <source>
        <strain evidence="9">GR20</strain>
    </source>
</reference>
<dbReference type="PROSITE" id="PS51257">
    <property type="entry name" value="PROKAR_LIPOPROTEIN"/>
    <property type="match status" value="1"/>
</dbReference>
<evidence type="ECO:0000259" key="7">
    <source>
        <dbReference type="Pfam" id="PF14322"/>
    </source>
</evidence>
<accession>A0ABX3P084</accession>
<keyword evidence="9" id="KW-1185">Reference proteome</keyword>
<comment type="caution">
    <text evidence="8">The sequence shown here is derived from an EMBL/GenBank/DDBJ whole genome shotgun (WGS) entry which is preliminary data.</text>
</comment>
<proteinExistence type="inferred from homology"/>
<dbReference type="Pfam" id="PF14322">
    <property type="entry name" value="SusD-like_3"/>
    <property type="match status" value="1"/>
</dbReference>
<dbReference type="InterPro" id="IPR033985">
    <property type="entry name" value="SusD-like_N"/>
</dbReference>
<evidence type="ECO:0008006" key="10">
    <source>
        <dbReference type="Google" id="ProtNLM"/>
    </source>
</evidence>
<evidence type="ECO:0000256" key="1">
    <source>
        <dbReference type="ARBA" id="ARBA00004442"/>
    </source>
</evidence>
<dbReference type="InterPro" id="IPR012944">
    <property type="entry name" value="SusD_RagB_dom"/>
</dbReference>
<sequence>MYKRKNSMIILFLILVTGGVAACKKWVNVDAPLQVNEKTVFASEQGFRDILNGVYLKMGDSTLYGRELTYGLLSVLGRSYDTTISPAIRNIYYQGVQYNFQDNDVRAVMAGMWSGMYQCIANLNYLLTNIETHQTLLGNSYSAIKGEALGLRAFLYSDLVRLFAPAPAVDPDGASVPYITQLSPYGSVAMPTSAVIDSCIADLVTAQSLLPATDANVSHITGASVKALLARLYLYKGDLLNAQSYALGLINSKQFPLYTANPGTTTANDYMFQKEHLFSLYANQGLMFSYTKYILTAVPALGLAPQSQTALFVTGAGALANDWRKTFADPATGATTGTVITPRKFSTSIGGYTGFNVLPMIRITEMYYIAAECATAFKDSLAATNLLDSVRTRRGLQNYGYVNTTNPGTGTKLRTDSLTKEIAREYQKEFLGEGQVFYYYKRKNLPFSTLPFTRVPTVAGASYVFIKPE</sequence>
<feature type="domain" description="SusD-like N-terminal" evidence="7">
    <location>
        <begin position="87"/>
        <end position="234"/>
    </location>
</feature>
<feature type="domain" description="RagB/SusD" evidence="6">
    <location>
        <begin position="325"/>
        <end position="442"/>
    </location>
</feature>
<evidence type="ECO:0000256" key="3">
    <source>
        <dbReference type="ARBA" id="ARBA00022729"/>
    </source>
</evidence>
<evidence type="ECO:0000256" key="4">
    <source>
        <dbReference type="ARBA" id="ARBA00023136"/>
    </source>
</evidence>
<dbReference type="Pfam" id="PF07980">
    <property type="entry name" value="SusD_RagB"/>
    <property type="match status" value="1"/>
</dbReference>
<protein>
    <recommendedName>
        <fullName evidence="10">RagB/SusD domain-containing protein</fullName>
    </recommendedName>
</protein>
<evidence type="ECO:0000259" key="6">
    <source>
        <dbReference type="Pfam" id="PF07980"/>
    </source>
</evidence>
<comment type="subcellular location">
    <subcellularLocation>
        <location evidence="1">Cell outer membrane</location>
    </subcellularLocation>
</comment>
<dbReference type="InterPro" id="IPR011990">
    <property type="entry name" value="TPR-like_helical_dom_sf"/>
</dbReference>
<dbReference type="RefSeq" id="WP_041346788.1">
    <property type="nucleotide sequence ID" value="NZ_LWBO01000007.1"/>
</dbReference>
<dbReference type="Gene3D" id="1.25.40.390">
    <property type="match status" value="1"/>
</dbReference>
<comment type="similarity">
    <text evidence="2">Belongs to the SusD family.</text>
</comment>
<evidence type="ECO:0000313" key="9">
    <source>
        <dbReference type="Proteomes" id="UP000192277"/>
    </source>
</evidence>
<dbReference type="Proteomes" id="UP000192277">
    <property type="component" value="Unassembled WGS sequence"/>
</dbReference>
<evidence type="ECO:0000256" key="2">
    <source>
        <dbReference type="ARBA" id="ARBA00006275"/>
    </source>
</evidence>
<keyword evidence="3" id="KW-0732">Signal</keyword>
<dbReference type="SUPFAM" id="SSF48452">
    <property type="entry name" value="TPR-like"/>
    <property type="match status" value="1"/>
</dbReference>